<reference evidence="2 3" key="1">
    <citation type="submission" date="2021-03" db="EMBL/GenBank/DDBJ databases">
        <title>Whole genome sequence of Jiella sp. MQZ13P-4.</title>
        <authorList>
            <person name="Tuo L."/>
        </authorList>
    </citation>
    <scope>NUCLEOTIDE SEQUENCE [LARGE SCALE GENOMIC DNA]</scope>
    <source>
        <strain evidence="2 3">MQZ13P-4</strain>
    </source>
</reference>
<gene>
    <name evidence="2" type="ORF">J1C47_23035</name>
</gene>
<proteinExistence type="predicted"/>
<organism evidence="2 3">
    <name type="scientific">Jiella sonneratiae</name>
    <dbReference type="NCBI Taxonomy" id="2816856"/>
    <lineage>
        <taxon>Bacteria</taxon>
        <taxon>Pseudomonadati</taxon>
        <taxon>Pseudomonadota</taxon>
        <taxon>Alphaproteobacteria</taxon>
        <taxon>Hyphomicrobiales</taxon>
        <taxon>Aurantimonadaceae</taxon>
        <taxon>Jiella</taxon>
    </lineage>
</organism>
<protein>
    <submittedName>
        <fullName evidence="2">DUF4231 domain-containing protein</fullName>
    </submittedName>
</protein>
<evidence type="ECO:0000256" key="1">
    <source>
        <dbReference type="SAM" id="Phobius"/>
    </source>
</evidence>
<dbReference type="EMBL" id="JAFMPY010000048">
    <property type="protein sequence ID" value="MBO0906532.1"/>
    <property type="molecule type" value="Genomic_DNA"/>
</dbReference>
<dbReference type="Proteomes" id="UP000664288">
    <property type="component" value="Unassembled WGS sequence"/>
</dbReference>
<keyword evidence="3" id="KW-1185">Reference proteome</keyword>
<name>A0ABS3JBL0_9HYPH</name>
<feature type="transmembrane region" description="Helical" evidence="1">
    <location>
        <begin position="61"/>
        <end position="83"/>
    </location>
</feature>
<comment type="caution">
    <text evidence="2">The sequence shown here is derived from an EMBL/GenBank/DDBJ whole genome shotgun (WGS) entry which is preliminary data.</text>
</comment>
<evidence type="ECO:0000313" key="2">
    <source>
        <dbReference type="EMBL" id="MBO0906532.1"/>
    </source>
</evidence>
<accession>A0ABS3JBL0</accession>
<evidence type="ECO:0000313" key="3">
    <source>
        <dbReference type="Proteomes" id="UP000664288"/>
    </source>
</evidence>
<keyword evidence="1" id="KW-0812">Transmembrane</keyword>
<feature type="transmembrane region" description="Helical" evidence="1">
    <location>
        <begin position="89"/>
        <end position="108"/>
    </location>
</feature>
<dbReference type="RefSeq" id="WP_207353157.1">
    <property type="nucleotide sequence ID" value="NZ_JAFMPY010000048.1"/>
</dbReference>
<dbReference type="NCBIfam" id="NF033634">
    <property type="entry name" value="SLATT_1"/>
    <property type="match status" value="1"/>
</dbReference>
<keyword evidence="1" id="KW-0472">Membrane</keyword>
<keyword evidence="1" id="KW-1133">Transmembrane helix</keyword>
<sequence>MEHEAEDASGSVKRVGRRSEEPILEKWAKREEKLNDEVTAAIRDYLEEMEFARKGSRFTNVLIMILSSIAPLFVVSTAAAPSFQGFTGISQNIIGLITLIITVALSLAEGFRRIFRFDQRWATCYVAKRALKNAREKYRISQVPHQIGSDEWVANFVGFRGYYESMIDREVKEFFDALQADVGGQKDV</sequence>